<dbReference type="AlphaFoldDB" id="A0A1S8MTI1"/>
<comment type="caution">
    <text evidence="2">The sequence shown here is derived from an EMBL/GenBank/DDBJ whole genome shotgun (WGS) entry which is preliminary data.</text>
</comment>
<dbReference type="Proteomes" id="UP000191154">
    <property type="component" value="Unassembled WGS sequence"/>
</dbReference>
<dbReference type="PANTHER" id="PTHR47396">
    <property type="entry name" value="TYPE I RESTRICTION ENZYME ECOKI R PROTEIN"/>
    <property type="match status" value="1"/>
</dbReference>
<dbReference type="GO" id="GO:0005829">
    <property type="term" value="C:cytosol"/>
    <property type="evidence" value="ECO:0007669"/>
    <property type="project" value="TreeGrafter"/>
</dbReference>
<dbReference type="InterPro" id="IPR014001">
    <property type="entry name" value="Helicase_ATP-bd"/>
</dbReference>
<reference evidence="2 3" key="1">
    <citation type="submission" date="2016-05" db="EMBL/GenBank/DDBJ databases">
        <title>Microbial solvent formation.</title>
        <authorList>
            <person name="Poehlein A."/>
            <person name="Montoya Solano J.D."/>
            <person name="Flitsch S."/>
            <person name="Krabben P."/>
            <person name="Duerre P."/>
            <person name="Daniel R."/>
        </authorList>
    </citation>
    <scope>NUCLEOTIDE SEQUENCE [LARGE SCALE GENOMIC DNA]</scope>
    <source>
        <strain evidence="2 3">L1-8</strain>
    </source>
</reference>
<name>A0A1S8MTI1_CLOSA</name>
<feature type="domain" description="Helicase ATP-binding" evidence="1">
    <location>
        <begin position="1"/>
        <end position="57"/>
    </location>
</feature>
<dbReference type="SUPFAM" id="SSF52540">
    <property type="entry name" value="P-loop containing nucleoside triphosphate hydrolases"/>
    <property type="match status" value="1"/>
</dbReference>
<proteinExistence type="predicted"/>
<dbReference type="GO" id="GO:0016787">
    <property type="term" value="F:hydrolase activity"/>
    <property type="evidence" value="ECO:0007669"/>
    <property type="project" value="InterPro"/>
</dbReference>
<protein>
    <submittedName>
        <fullName evidence="2">Type III restriction enzyme, res subunit</fullName>
    </submittedName>
</protein>
<dbReference type="CDD" id="cd18785">
    <property type="entry name" value="SF2_C"/>
    <property type="match status" value="1"/>
</dbReference>
<evidence type="ECO:0000259" key="1">
    <source>
        <dbReference type="PROSITE" id="PS51192"/>
    </source>
</evidence>
<sequence length="269" mass="31202">MNNYGQIIIDEYHHIAAFTFEKVMKMAKAKYILGLTATPNRKDKYDKIITMKCGPILHKAVSKIINDKKVVHMLIPRNNVIQSDKDLSKLKLTDLYNEIMNDKSRNELIITYIIESFKLGSTPLILTERVEHLNILSNTLSKYTDKIVILKDGMKAKQRKSALDIIKSFSKDEHFIILATGKYIGEGFDKSRLDTIFLTMPISWKGVLQQYAGRLQRMYEGKNVVKIYDYVDNNVPLLVKMYSKRLKGYKNLDYNIKENTGVQYEFDNI</sequence>
<evidence type="ECO:0000313" key="2">
    <source>
        <dbReference type="EMBL" id="OOM07473.1"/>
    </source>
</evidence>
<dbReference type="Gene3D" id="3.40.50.300">
    <property type="entry name" value="P-loop containing nucleotide triphosphate hydrolases"/>
    <property type="match status" value="2"/>
</dbReference>
<organism evidence="2 3">
    <name type="scientific">Clostridium saccharobutylicum</name>
    <dbReference type="NCBI Taxonomy" id="169679"/>
    <lineage>
        <taxon>Bacteria</taxon>
        <taxon>Bacillati</taxon>
        <taxon>Bacillota</taxon>
        <taxon>Clostridia</taxon>
        <taxon>Eubacteriales</taxon>
        <taxon>Clostridiaceae</taxon>
        <taxon>Clostridium</taxon>
    </lineage>
</organism>
<dbReference type="Pfam" id="PF00271">
    <property type="entry name" value="Helicase_C"/>
    <property type="match status" value="1"/>
</dbReference>
<accession>A0A1S8MTI1</accession>
<dbReference type="EMBL" id="LZYZ01000008">
    <property type="protein sequence ID" value="OOM07473.1"/>
    <property type="molecule type" value="Genomic_DNA"/>
</dbReference>
<dbReference type="GO" id="GO:0005524">
    <property type="term" value="F:ATP binding"/>
    <property type="evidence" value="ECO:0007669"/>
    <property type="project" value="InterPro"/>
</dbReference>
<dbReference type="Pfam" id="PF04851">
    <property type="entry name" value="ResIII"/>
    <property type="match status" value="1"/>
</dbReference>
<evidence type="ECO:0000313" key="3">
    <source>
        <dbReference type="Proteomes" id="UP000191154"/>
    </source>
</evidence>
<dbReference type="PROSITE" id="PS51192">
    <property type="entry name" value="HELICASE_ATP_BIND_1"/>
    <property type="match status" value="1"/>
</dbReference>
<dbReference type="GO" id="GO:0003677">
    <property type="term" value="F:DNA binding"/>
    <property type="evidence" value="ECO:0007669"/>
    <property type="project" value="InterPro"/>
</dbReference>
<dbReference type="PANTHER" id="PTHR47396:SF1">
    <property type="entry name" value="ATP-DEPENDENT HELICASE IRC3-RELATED"/>
    <property type="match status" value="1"/>
</dbReference>
<dbReference type="InterPro" id="IPR001650">
    <property type="entry name" value="Helicase_C-like"/>
</dbReference>
<dbReference type="InterPro" id="IPR006935">
    <property type="entry name" value="Helicase/UvrB_N"/>
</dbReference>
<gene>
    <name evidence="2" type="ORF">CLOSAC_40030</name>
</gene>
<dbReference type="InterPro" id="IPR050742">
    <property type="entry name" value="Helicase_Restrict-Modif_Enz"/>
</dbReference>
<dbReference type="InterPro" id="IPR027417">
    <property type="entry name" value="P-loop_NTPase"/>
</dbReference>
<dbReference type="RefSeq" id="WP_077867004.1">
    <property type="nucleotide sequence ID" value="NZ_LZYZ01000008.1"/>
</dbReference>